<evidence type="ECO:0000313" key="1">
    <source>
        <dbReference type="Proteomes" id="UP000694863"/>
    </source>
</evidence>
<accession>A0ABM0IZU7</accession>
<sequence length="296" mass="32476">MEPLLDHLDRFSEVLAVARTAHVASWDPATVRRALEWARYLRHVYRRFGRHGRIRAALERRLQRPGRPAGSAVPGAAPGLTSFQSLGRCDLLLAAGLLENRALGDGRLWARLPHGHFLKVLAAALLLPPPSPAPPQDEGLDPARPKTPAEGRLELGAWLLGQSDIMVAFCRTLPARLLASVAGRHPALAHGYLGLLTEWGRHLHYDLQRGHWVGAEPQDPSWEELCDRFQSLQQAPPPLNDEVLTTLKACKAEDGDFEVPGLSIWTDLLVALDTALGKGHVQDLSPGPRALHPLFS</sequence>
<keyword evidence="1" id="KW-1185">Reference proteome</keyword>
<dbReference type="InterPro" id="IPR035428">
    <property type="entry name" value="FANCF"/>
</dbReference>
<dbReference type="PANTHER" id="PTHR14449">
    <property type="entry name" value="FANCONI ANEMIA GROUP F PROTEIN FANCF"/>
    <property type="match status" value="1"/>
</dbReference>
<organism evidence="1 2">
    <name type="scientific">Echinops telfairi</name>
    <name type="common">Lesser hedgehog tenrec</name>
    <dbReference type="NCBI Taxonomy" id="9371"/>
    <lineage>
        <taxon>Eukaryota</taxon>
        <taxon>Metazoa</taxon>
        <taxon>Chordata</taxon>
        <taxon>Craniata</taxon>
        <taxon>Vertebrata</taxon>
        <taxon>Euteleostomi</taxon>
        <taxon>Mammalia</taxon>
        <taxon>Eutheria</taxon>
        <taxon>Afrotheria</taxon>
        <taxon>Tenrecidae</taxon>
        <taxon>Tenrecinae</taxon>
        <taxon>Echinops</taxon>
    </lineage>
</organism>
<dbReference type="GeneID" id="101661119"/>
<dbReference type="Gene3D" id="1.25.40.490">
    <property type="match status" value="1"/>
</dbReference>
<name>A0ABM0IZU7_ECHTE</name>
<proteinExistence type="predicted"/>
<dbReference type="PANTHER" id="PTHR14449:SF2">
    <property type="entry name" value="FANCONI ANEMIA GROUP F PROTEIN"/>
    <property type="match status" value="1"/>
</dbReference>
<dbReference type="Proteomes" id="UP000694863">
    <property type="component" value="Unplaced"/>
</dbReference>
<dbReference type="RefSeq" id="XP_004711692.1">
    <property type="nucleotide sequence ID" value="XM_004711635.2"/>
</dbReference>
<dbReference type="InterPro" id="IPR038505">
    <property type="entry name" value="FANCF_C_sf"/>
</dbReference>
<evidence type="ECO:0000313" key="2">
    <source>
        <dbReference type="RefSeq" id="XP_004711692.1"/>
    </source>
</evidence>
<reference evidence="2" key="1">
    <citation type="submission" date="2025-08" db="UniProtKB">
        <authorList>
            <consortium name="RefSeq"/>
        </authorList>
    </citation>
    <scope>IDENTIFICATION</scope>
</reference>
<protein>
    <submittedName>
        <fullName evidence="2">Fanconi anemia group F protein</fullName>
    </submittedName>
</protein>
<dbReference type="Pfam" id="PF11107">
    <property type="entry name" value="FANCF"/>
    <property type="match status" value="2"/>
</dbReference>
<gene>
    <name evidence="2" type="primary">FANCF</name>
</gene>